<comment type="caution">
    <text evidence="2">The sequence shown here is derived from an EMBL/GenBank/DDBJ whole genome shotgun (WGS) entry which is preliminary data.</text>
</comment>
<dbReference type="InterPro" id="IPR037401">
    <property type="entry name" value="SnoaL-like"/>
</dbReference>
<protein>
    <submittedName>
        <fullName evidence="2">Nuclear transport factor 2 family protein</fullName>
    </submittedName>
</protein>
<reference evidence="2 3" key="1">
    <citation type="submission" date="2022-11" db="EMBL/GenBank/DDBJ databases">
        <title>The characterization of three novel Bacteroidetes species and genomic analysis of their roles in tidal elemental geochemical cycles.</title>
        <authorList>
            <person name="Ma K."/>
        </authorList>
    </citation>
    <scope>NUCLEOTIDE SEQUENCE [LARGE SCALE GENOMIC DNA]</scope>
    <source>
        <strain evidence="2 3">M17</strain>
    </source>
</reference>
<proteinExistence type="predicted"/>
<dbReference type="Pfam" id="PF12680">
    <property type="entry name" value="SnoaL_2"/>
    <property type="match status" value="1"/>
</dbReference>
<dbReference type="EMBL" id="JAPFQN010000005">
    <property type="protein sequence ID" value="MCX2744143.1"/>
    <property type="molecule type" value="Genomic_DNA"/>
</dbReference>
<accession>A0ABT3RQU0</accession>
<dbReference type="InterPro" id="IPR032710">
    <property type="entry name" value="NTF2-like_dom_sf"/>
</dbReference>
<evidence type="ECO:0000259" key="1">
    <source>
        <dbReference type="Pfam" id="PF12680"/>
    </source>
</evidence>
<name>A0ABT3RQU0_9BACT</name>
<evidence type="ECO:0000313" key="2">
    <source>
        <dbReference type="EMBL" id="MCX2744143.1"/>
    </source>
</evidence>
<dbReference type="Proteomes" id="UP001209885">
    <property type="component" value="Unassembled WGS sequence"/>
</dbReference>
<dbReference type="Gene3D" id="3.10.450.50">
    <property type="match status" value="1"/>
</dbReference>
<gene>
    <name evidence="2" type="ORF">OO013_09715</name>
</gene>
<dbReference type="RefSeq" id="WP_266056609.1">
    <property type="nucleotide sequence ID" value="NZ_JAPFQN010000005.1"/>
</dbReference>
<organism evidence="2 3">
    <name type="scientific">Mangrovivirga halotolerans</name>
    <dbReference type="NCBI Taxonomy" id="2993936"/>
    <lineage>
        <taxon>Bacteria</taxon>
        <taxon>Pseudomonadati</taxon>
        <taxon>Bacteroidota</taxon>
        <taxon>Cytophagia</taxon>
        <taxon>Cytophagales</taxon>
        <taxon>Mangrovivirgaceae</taxon>
        <taxon>Mangrovivirga</taxon>
    </lineage>
</organism>
<feature type="domain" description="SnoaL-like" evidence="1">
    <location>
        <begin position="7"/>
        <end position="60"/>
    </location>
</feature>
<evidence type="ECO:0000313" key="3">
    <source>
        <dbReference type="Proteomes" id="UP001209885"/>
    </source>
</evidence>
<keyword evidence="3" id="KW-1185">Reference proteome</keyword>
<dbReference type="SUPFAM" id="SSF54427">
    <property type="entry name" value="NTF2-like"/>
    <property type="match status" value="1"/>
</dbReference>
<sequence length="73" mass="8328">MTPKEVVLAWVKAFNEGDAEKLANLYHDDAINHQGANKPVKGKNAIKKMFEEEFDRLSFLSLHNRSIPEKGLF</sequence>